<dbReference type="Proteomes" id="UP000266673">
    <property type="component" value="Unassembled WGS sequence"/>
</dbReference>
<protein>
    <submittedName>
        <fullName evidence="1">Uncharacterized protein</fullName>
    </submittedName>
</protein>
<reference evidence="1 2" key="1">
    <citation type="submission" date="2018-06" db="EMBL/GenBank/DDBJ databases">
        <title>Comparative genomics reveals the genomic features of Rhizophagus irregularis, R. cerebriforme, R. diaphanum and Gigaspora rosea, and their symbiotic lifestyle signature.</title>
        <authorList>
            <person name="Morin E."/>
            <person name="San Clemente H."/>
            <person name="Chen E.C.H."/>
            <person name="De La Providencia I."/>
            <person name="Hainaut M."/>
            <person name="Kuo A."/>
            <person name="Kohler A."/>
            <person name="Murat C."/>
            <person name="Tang N."/>
            <person name="Roy S."/>
            <person name="Loubradou J."/>
            <person name="Henrissat B."/>
            <person name="Grigoriev I.V."/>
            <person name="Corradi N."/>
            <person name="Roux C."/>
            <person name="Martin F.M."/>
        </authorList>
    </citation>
    <scope>NUCLEOTIDE SEQUENCE [LARGE SCALE GENOMIC DNA]</scope>
    <source>
        <strain evidence="1 2">DAOM 194757</strain>
    </source>
</reference>
<dbReference type="EMBL" id="QKWP01000864">
    <property type="protein sequence ID" value="RIB14093.1"/>
    <property type="molecule type" value="Genomic_DNA"/>
</dbReference>
<evidence type="ECO:0000313" key="1">
    <source>
        <dbReference type="EMBL" id="RIB14093.1"/>
    </source>
</evidence>
<proteinExistence type="predicted"/>
<evidence type="ECO:0000313" key="2">
    <source>
        <dbReference type="Proteomes" id="UP000266673"/>
    </source>
</evidence>
<keyword evidence="2" id="KW-1185">Reference proteome</keyword>
<gene>
    <name evidence="1" type="ORF">C2G38_2196109</name>
</gene>
<accession>A0A397V2D6</accession>
<sequence>MDTGFYEYRSQLEKILSTFQLTLKPQFLYLRKCPKEKELTIQEGILDLAVRTDLMAIPSIEAPILAERATGFINIGFNRRC</sequence>
<name>A0A397V2D6_9GLOM</name>
<organism evidence="1 2">
    <name type="scientific">Gigaspora rosea</name>
    <dbReference type="NCBI Taxonomy" id="44941"/>
    <lineage>
        <taxon>Eukaryota</taxon>
        <taxon>Fungi</taxon>
        <taxon>Fungi incertae sedis</taxon>
        <taxon>Mucoromycota</taxon>
        <taxon>Glomeromycotina</taxon>
        <taxon>Glomeromycetes</taxon>
        <taxon>Diversisporales</taxon>
        <taxon>Gigasporaceae</taxon>
        <taxon>Gigaspora</taxon>
    </lineage>
</organism>
<dbReference type="OrthoDB" id="428159at2759"/>
<dbReference type="AlphaFoldDB" id="A0A397V2D6"/>
<comment type="caution">
    <text evidence="1">The sequence shown here is derived from an EMBL/GenBank/DDBJ whole genome shotgun (WGS) entry which is preliminary data.</text>
</comment>